<dbReference type="GO" id="GO:0018580">
    <property type="term" value="F:nitronate monooxygenase activity"/>
    <property type="evidence" value="ECO:0007669"/>
    <property type="project" value="InterPro"/>
</dbReference>
<dbReference type="PANTHER" id="PTHR32332:SF20">
    <property type="entry name" value="2-NITROPROPANE DIOXYGENASE-LIKE PROTEIN"/>
    <property type="match status" value="1"/>
</dbReference>
<evidence type="ECO:0000313" key="6">
    <source>
        <dbReference type="EMBL" id="MBO8433954.1"/>
    </source>
</evidence>
<dbReference type="Gene3D" id="3.20.20.70">
    <property type="entry name" value="Aldolase class I"/>
    <property type="match status" value="1"/>
</dbReference>
<reference evidence="6" key="2">
    <citation type="journal article" date="2021" name="PeerJ">
        <title>Extensive microbial diversity within the chicken gut microbiome revealed by metagenomics and culture.</title>
        <authorList>
            <person name="Gilroy R."/>
            <person name="Ravi A."/>
            <person name="Getino M."/>
            <person name="Pursley I."/>
            <person name="Horton D.L."/>
            <person name="Alikhan N.F."/>
            <person name="Baker D."/>
            <person name="Gharbi K."/>
            <person name="Hall N."/>
            <person name="Watson M."/>
            <person name="Adriaenssens E.M."/>
            <person name="Foster-Nyarko E."/>
            <person name="Jarju S."/>
            <person name="Secka A."/>
            <person name="Antonio M."/>
            <person name="Oren A."/>
            <person name="Chaudhuri R.R."/>
            <person name="La Ragione R."/>
            <person name="Hildebrand F."/>
            <person name="Pallen M.J."/>
        </authorList>
    </citation>
    <scope>NUCLEOTIDE SEQUENCE</scope>
    <source>
        <strain evidence="6">F6-4510</strain>
    </source>
</reference>
<evidence type="ECO:0000256" key="3">
    <source>
        <dbReference type="ARBA" id="ARBA00022630"/>
    </source>
</evidence>
<dbReference type="Proteomes" id="UP000823611">
    <property type="component" value="Unassembled WGS sequence"/>
</dbReference>
<evidence type="ECO:0000313" key="7">
    <source>
        <dbReference type="Proteomes" id="UP000823611"/>
    </source>
</evidence>
<sequence>MYTDICEMLGIKYPIFQGAMAWISDSDLVSAVSDAGGLGVLATGHLDGEGCRAEIRRIREKTDKPFAVNVMLLSAHVDDIVKVICEEKVPVVTTGAGSPLKYMAQFKDAGVKVIPVVPSVAMAKKFVKDGADAVIAEGTESGGHVGKTTTMALVPQIVDAVDVPVIAAGGIADGRGMAAATMLGASGFQIGTRFLVAKECTVHDNYKAKILKAKDIDTTTTGQSTGHPVRVLRNKLSRAFENLEKNNASPEELDALGKGSLRRAVKDGDVDNGSVMSGQIAGLVSKEQTAKEMIEEMYNEYTEIMGKASSLTR</sequence>
<keyword evidence="4" id="KW-0288">FMN</keyword>
<dbReference type="InterPro" id="IPR017569">
    <property type="entry name" value="Enoyl_ACP_red-II_put"/>
</dbReference>
<accession>A0A9D9H2W1</accession>
<dbReference type="InterPro" id="IPR013785">
    <property type="entry name" value="Aldolase_TIM"/>
</dbReference>
<protein>
    <recommendedName>
        <fullName evidence="2">Probable nitronate monooxygenase</fullName>
    </recommendedName>
</protein>
<organism evidence="6 7">
    <name type="scientific">Candidatus Fimicola merdigallinarum</name>
    <dbReference type="NCBI Taxonomy" id="2840819"/>
    <lineage>
        <taxon>Bacteria</taxon>
        <taxon>Bacillati</taxon>
        <taxon>Bacillota</taxon>
        <taxon>Clostridia</taxon>
        <taxon>Lachnospirales</taxon>
        <taxon>Lachnospiraceae</taxon>
        <taxon>Lachnospiraceae incertae sedis</taxon>
        <taxon>Candidatus Fimicola</taxon>
    </lineage>
</organism>
<keyword evidence="5" id="KW-0560">Oxidoreductase</keyword>
<evidence type="ECO:0000256" key="4">
    <source>
        <dbReference type="ARBA" id="ARBA00022643"/>
    </source>
</evidence>
<keyword evidence="3" id="KW-0285">Flavoprotein</keyword>
<dbReference type="AlphaFoldDB" id="A0A9D9H2W1"/>
<dbReference type="EMBL" id="JADIMX010000028">
    <property type="protein sequence ID" value="MBO8433954.1"/>
    <property type="molecule type" value="Genomic_DNA"/>
</dbReference>
<evidence type="ECO:0000256" key="5">
    <source>
        <dbReference type="ARBA" id="ARBA00023002"/>
    </source>
</evidence>
<dbReference type="PANTHER" id="PTHR32332">
    <property type="entry name" value="2-NITROPROPANE DIOXYGENASE"/>
    <property type="match status" value="1"/>
</dbReference>
<dbReference type="InterPro" id="IPR004136">
    <property type="entry name" value="NMO"/>
</dbReference>
<dbReference type="Pfam" id="PF03060">
    <property type="entry name" value="NMO"/>
    <property type="match status" value="1"/>
</dbReference>
<dbReference type="CDD" id="cd04730">
    <property type="entry name" value="NPD_like"/>
    <property type="match status" value="1"/>
</dbReference>
<proteinExistence type="predicted"/>
<comment type="caution">
    <text evidence="6">The sequence shown here is derived from an EMBL/GenBank/DDBJ whole genome shotgun (WGS) entry which is preliminary data.</text>
</comment>
<dbReference type="SUPFAM" id="SSF51412">
    <property type="entry name" value="Inosine monophosphate dehydrogenase (IMPDH)"/>
    <property type="match status" value="1"/>
</dbReference>
<evidence type="ECO:0000256" key="1">
    <source>
        <dbReference type="ARBA" id="ARBA00003535"/>
    </source>
</evidence>
<comment type="function">
    <text evidence="1">Nitronate monooxygenase that uses molecular oxygen to catalyze the oxidative denitrification of alkyl nitronates. Acts on propionate 3-nitronate (P3N), the presumed physiological substrate. Probably functions in the detoxification of P3N, a metabolic poison produced by plants and fungi as a defense mechanism.</text>
</comment>
<gene>
    <name evidence="6" type="primary">fabK</name>
    <name evidence="6" type="ORF">IAC55_01360</name>
</gene>
<name>A0A9D9H2W1_9FIRM</name>
<evidence type="ECO:0000256" key="2">
    <source>
        <dbReference type="ARBA" id="ARBA00013457"/>
    </source>
</evidence>
<dbReference type="NCBIfam" id="TIGR03151">
    <property type="entry name" value="enACPred_II"/>
    <property type="match status" value="1"/>
</dbReference>
<reference evidence="6" key="1">
    <citation type="submission" date="2020-10" db="EMBL/GenBank/DDBJ databases">
        <authorList>
            <person name="Gilroy R."/>
        </authorList>
    </citation>
    <scope>NUCLEOTIDE SEQUENCE</scope>
    <source>
        <strain evidence="6">F6-4510</strain>
    </source>
</reference>